<dbReference type="Gene3D" id="1.10.1200.10">
    <property type="entry name" value="ACP-like"/>
    <property type="match status" value="1"/>
</dbReference>
<proteinExistence type="predicted"/>
<name>A0A1W7CUV3_9ACTN</name>
<organism evidence="2 3">
    <name type="scientific">Streptomyces marincola</name>
    <dbReference type="NCBI Taxonomy" id="2878388"/>
    <lineage>
        <taxon>Bacteria</taxon>
        <taxon>Bacillati</taxon>
        <taxon>Actinomycetota</taxon>
        <taxon>Actinomycetes</taxon>
        <taxon>Kitasatosporales</taxon>
        <taxon>Streptomycetaceae</taxon>
        <taxon>Streptomyces</taxon>
    </lineage>
</organism>
<sequence length="86" mass="9166">MSEQSVVPAIEAALSEVLEREVTGLTPDVRLFEDLHLDSTSVLELLMALEDAVGISVDPENLDMDDFTSVGTLTAYVVAQQATSGV</sequence>
<evidence type="ECO:0000313" key="3">
    <source>
        <dbReference type="Proteomes" id="UP000194218"/>
    </source>
</evidence>
<dbReference type="OrthoDB" id="3392378at2"/>
<dbReference type="PROSITE" id="PS50075">
    <property type="entry name" value="CARRIER"/>
    <property type="match status" value="1"/>
</dbReference>
<dbReference type="KEGG" id="smao:CAG99_06020"/>
<feature type="domain" description="Carrier" evidence="1">
    <location>
        <begin position="1"/>
        <end position="81"/>
    </location>
</feature>
<gene>
    <name evidence="2" type="ORF">CAG99_06020</name>
</gene>
<dbReference type="Pfam" id="PF00550">
    <property type="entry name" value="PP-binding"/>
    <property type="match status" value="1"/>
</dbReference>
<dbReference type="Proteomes" id="UP000194218">
    <property type="component" value="Chromosome"/>
</dbReference>
<dbReference type="SUPFAM" id="SSF47336">
    <property type="entry name" value="ACP-like"/>
    <property type="match status" value="1"/>
</dbReference>
<dbReference type="AlphaFoldDB" id="A0A1W7CUV3"/>
<dbReference type="EMBL" id="CP021121">
    <property type="protein sequence ID" value="ARQ68469.1"/>
    <property type="molecule type" value="Genomic_DNA"/>
</dbReference>
<dbReference type="InterPro" id="IPR009081">
    <property type="entry name" value="PP-bd_ACP"/>
</dbReference>
<keyword evidence="3" id="KW-1185">Reference proteome</keyword>
<dbReference type="RefSeq" id="WP_086157977.1">
    <property type="nucleotide sequence ID" value="NZ_CP021121.1"/>
</dbReference>
<evidence type="ECO:0000313" key="2">
    <source>
        <dbReference type="EMBL" id="ARQ68469.1"/>
    </source>
</evidence>
<protein>
    <submittedName>
        <fullName evidence="2">Acyl carrier protein</fullName>
    </submittedName>
</protein>
<reference evidence="2 3" key="1">
    <citation type="submission" date="2017-05" db="EMBL/GenBank/DDBJ databases">
        <title>Complete genome sequence of Streptomyces sp. SCSIO 03032 revealed the diverse biosynthetic pathways for its bioactive secondary metabolites.</title>
        <authorList>
            <person name="Ma L."/>
            <person name="Zhu Y."/>
            <person name="Zhang W."/>
            <person name="Zhang G."/>
            <person name="Tian X."/>
            <person name="Zhang S."/>
            <person name="Zhang C."/>
        </authorList>
    </citation>
    <scope>NUCLEOTIDE SEQUENCE [LARGE SCALE GENOMIC DNA]</scope>
    <source>
        <strain evidence="2 3">SCSIO 03032</strain>
    </source>
</reference>
<dbReference type="InterPro" id="IPR036736">
    <property type="entry name" value="ACP-like_sf"/>
</dbReference>
<accession>A0A1W7CUV3</accession>
<evidence type="ECO:0000259" key="1">
    <source>
        <dbReference type="PROSITE" id="PS50075"/>
    </source>
</evidence>